<dbReference type="OMA" id="GNIYWNM"/>
<dbReference type="Proteomes" id="UP000195521">
    <property type="component" value="Unassembled WGS sequence"/>
</dbReference>
<organism evidence="5 6">
    <name type="scientific">Plasmodium gonderi</name>
    <dbReference type="NCBI Taxonomy" id="77519"/>
    <lineage>
        <taxon>Eukaryota</taxon>
        <taxon>Sar</taxon>
        <taxon>Alveolata</taxon>
        <taxon>Apicomplexa</taxon>
        <taxon>Aconoidasida</taxon>
        <taxon>Haemosporida</taxon>
        <taxon>Plasmodiidae</taxon>
        <taxon>Plasmodium</taxon>
        <taxon>Plasmodium (Plasmodium)</taxon>
    </lineage>
</organism>
<name>A0A1Y1JD61_PLAGO</name>
<comment type="caution">
    <text evidence="5">The sequence shown here is derived from an EMBL/GenBank/DDBJ whole genome shotgun (WGS) entry which is preliminary data.</text>
</comment>
<dbReference type="PANTHER" id="PTHR46098:SF1">
    <property type="entry name" value="TRNA (CYTOSINE(38)-C(5))-METHYLTRANSFERASE"/>
    <property type="match status" value="1"/>
</dbReference>
<dbReference type="InterPro" id="IPR050750">
    <property type="entry name" value="C5-MTase"/>
</dbReference>
<dbReference type="OrthoDB" id="414133at2759"/>
<dbReference type="GO" id="GO:0005634">
    <property type="term" value="C:nucleus"/>
    <property type="evidence" value="ECO:0007669"/>
    <property type="project" value="TreeGrafter"/>
</dbReference>
<protein>
    <submittedName>
        <fullName evidence="5">DNA (Cytosine-5)-methyltransferase</fullName>
    </submittedName>
</protein>
<dbReference type="AlphaFoldDB" id="A0A1Y1JD61"/>
<dbReference type="Gene3D" id="3.40.50.150">
    <property type="entry name" value="Vaccinia Virus protein VP39"/>
    <property type="match status" value="3"/>
</dbReference>
<feature type="compositionally biased region" description="Polar residues" evidence="4">
    <location>
        <begin position="208"/>
        <end position="226"/>
    </location>
</feature>
<feature type="compositionally biased region" description="Basic and acidic residues" evidence="4">
    <location>
        <begin position="194"/>
        <end position="207"/>
    </location>
</feature>
<dbReference type="GO" id="GO:0032259">
    <property type="term" value="P:methylation"/>
    <property type="evidence" value="ECO:0007669"/>
    <property type="project" value="UniProtKB-KW"/>
</dbReference>
<reference evidence="6" key="1">
    <citation type="submission" date="2017-04" db="EMBL/GenBank/DDBJ databases">
        <title>Plasmodium gonderi genome.</title>
        <authorList>
            <person name="Arisue N."/>
            <person name="Honma H."/>
            <person name="Kawai S."/>
            <person name="Tougan T."/>
            <person name="Tanabe K."/>
            <person name="Horii T."/>
        </authorList>
    </citation>
    <scope>NUCLEOTIDE SEQUENCE [LARGE SCALE GENOMIC DNA]</scope>
    <source>
        <strain evidence="6">ATCC 30045</strain>
    </source>
</reference>
<dbReference type="InterPro" id="IPR001525">
    <property type="entry name" value="C5_MeTfrase"/>
</dbReference>
<dbReference type="SUPFAM" id="SSF53335">
    <property type="entry name" value="S-adenosyl-L-methionine-dependent methyltransferases"/>
    <property type="match status" value="1"/>
</dbReference>
<dbReference type="Pfam" id="PF00145">
    <property type="entry name" value="DNA_methylase"/>
    <property type="match status" value="1"/>
</dbReference>
<keyword evidence="3" id="KW-0949">S-adenosyl-L-methionine</keyword>
<evidence type="ECO:0000256" key="3">
    <source>
        <dbReference type="ARBA" id="ARBA00022691"/>
    </source>
</evidence>
<dbReference type="RefSeq" id="XP_028541746.1">
    <property type="nucleotide sequence ID" value="XM_028685945.1"/>
</dbReference>
<keyword evidence="2 5" id="KW-0808">Transferase</keyword>
<dbReference type="InterPro" id="IPR029063">
    <property type="entry name" value="SAM-dependent_MTases_sf"/>
</dbReference>
<dbReference type="PANTHER" id="PTHR46098">
    <property type="entry name" value="TRNA (CYTOSINE(38)-C(5))-METHYLTRANSFERASE"/>
    <property type="match status" value="1"/>
</dbReference>
<dbReference type="GO" id="GO:0008168">
    <property type="term" value="F:methyltransferase activity"/>
    <property type="evidence" value="ECO:0007669"/>
    <property type="project" value="UniProtKB-KW"/>
</dbReference>
<evidence type="ECO:0000313" key="5">
    <source>
        <dbReference type="EMBL" id="GAW79157.1"/>
    </source>
</evidence>
<dbReference type="GeneID" id="39745857"/>
<feature type="region of interest" description="Disordered" evidence="4">
    <location>
        <begin position="194"/>
        <end position="227"/>
    </location>
</feature>
<dbReference type="EMBL" id="BDQF01000002">
    <property type="protein sequence ID" value="GAW79157.1"/>
    <property type="molecule type" value="Genomic_DNA"/>
</dbReference>
<evidence type="ECO:0000256" key="4">
    <source>
        <dbReference type="SAM" id="MobiDB-lite"/>
    </source>
</evidence>
<accession>A0A1Y1JD61</accession>
<sequence length="781" mass="91996">MENVKVLDLYSGIGGLHYSLLQALTNCIHEKVEKGIMKKEIAKINITNCENFFNDTFQFVSIDLNCLSNQTHYHNFKENTIYLTDKKYIDRFFKKCQNGRVNELGSTPQKCEYNSQKNKLKKIHFDMNKNYIIQTDINNLNEQFFDYHKFFILLISNPCQPYTRQNKKFKEVNVNDLYSMYSYSITEKCPIEEKKKQKDSSTLEKSGHSTNMHTSNCRVQTCSDTSDTTRLDNQKCNTKKAIPSKYVNEENGHDNIEEHYEGTPLEKPITYDTQKYHVDNLNLEKAMNSLEIEKDERTRSFIHICNLLKSVKVENLPEYIFIENVKNFELSCSFLCFINSIKENYNFQTYLLSPLQFGIPNERLRFYCICKKKHNKDKSMMCVNLQNHTLLSLYSNLLTPTKCITIPSFQNNDNFRKNENSVFYTPSLVTFLDHNDKYPITCNKNDHINMYNKNLQEYKIAENKLTKRAAYCFDIIDINRNGNICCFRSDLYHTKKNEAINDLMNNSNLKDEINSKKLHAMCFTSNYSRYINGSGSILYFSKDRRKTPLNFSEEEHGHVKNINMGNTETKYPICVDTKSYHLPRDSSSSEVSSPKEHCHDEIFKQMIKYKNRVRYFTPIEICRLMGYKMRTNKNKIEGNKNKKNRYGNIYWNMDHMYHKCAYTRNVHYCASDNSDICMLNSELDLPDNHLKKWQNYENVQKFVDDTNTKRKEAHRTEDQYEQSQGKGIIPCLCHEFEFPEFLTSRQKHKLIGNSVNVTVIALIFQAHDILGDILKWKNIPS</sequence>
<evidence type="ECO:0000256" key="1">
    <source>
        <dbReference type="ARBA" id="ARBA00022603"/>
    </source>
</evidence>
<keyword evidence="6" id="KW-1185">Reference proteome</keyword>
<keyword evidence="1 5" id="KW-0489">Methyltransferase</keyword>
<proteinExistence type="predicted"/>
<dbReference type="Gene3D" id="3.90.120.10">
    <property type="entry name" value="DNA Methylase, subunit A, domain 2"/>
    <property type="match status" value="3"/>
</dbReference>
<gene>
    <name evidence="5" type="ORF">PGO_021270</name>
</gene>
<evidence type="ECO:0000313" key="6">
    <source>
        <dbReference type="Proteomes" id="UP000195521"/>
    </source>
</evidence>
<evidence type="ECO:0000256" key="2">
    <source>
        <dbReference type="ARBA" id="ARBA00022679"/>
    </source>
</evidence>